<dbReference type="PANTHER" id="PTHR30429">
    <property type="entry name" value="D-METHIONINE-BINDING LIPOPROTEIN METQ"/>
    <property type="match status" value="1"/>
</dbReference>
<keyword evidence="2 7" id="KW-0732">Signal</keyword>
<protein>
    <recommendedName>
        <fullName evidence="6">Lipoprotein</fullName>
    </recommendedName>
</protein>
<proteinExistence type="inferred from homology"/>
<keyword evidence="4" id="KW-0564">Palmitate</keyword>
<keyword evidence="3" id="KW-0472">Membrane</keyword>
<evidence type="ECO:0000256" key="4">
    <source>
        <dbReference type="ARBA" id="ARBA00023139"/>
    </source>
</evidence>
<keyword evidence="5 6" id="KW-0449">Lipoprotein</keyword>
<evidence type="ECO:0000256" key="7">
    <source>
        <dbReference type="SAM" id="SignalP"/>
    </source>
</evidence>
<dbReference type="GO" id="GO:0016020">
    <property type="term" value="C:membrane"/>
    <property type="evidence" value="ECO:0007669"/>
    <property type="project" value="UniProtKB-SubCell"/>
</dbReference>
<evidence type="ECO:0000256" key="1">
    <source>
        <dbReference type="ARBA" id="ARBA00004635"/>
    </source>
</evidence>
<keyword evidence="9" id="KW-1185">Reference proteome</keyword>
<dbReference type="Proteomes" id="UP000321638">
    <property type="component" value="Unassembled WGS sequence"/>
</dbReference>
<name>A0A5C8PEH1_9HYPH</name>
<evidence type="ECO:0000256" key="2">
    <source>
        <dbReference type="ARBA" id="ARBA00022729"/>
    </source>
</evidence>
<dbReference type="AlphaFoldDB" id="A0A5C8PEH1"/>
<reference evidence="8 9" key="1">
    <citation type="submission" date="2019-06" db="EMBL/GenBank/DDBJ databases">
        <title>New taxonomy in bacterial strain CC-CFT640, isolated from vineyard.</title>
        <authorList>
            <person name="Lin S.-Y."/>
            <person name="Tsai C.-F."/>
            <person name="Young C.-C."/>
        </authorList>
    </citation>
    <scope>NUCLEOTIDE SEQUENCE [LARGE SCALE GENOMIC DNA]</scope>
    <source>
        <strain evidence="8 9">CC-CFT640</strain>
    </source>
</reference>
<evidence type="ECO:0000256" key="5">
    <source>
        <dbReference type="ARBA" id="ARBA00023288"/>
    </source>
</evidence>
<feature type="chain" id="PRO_5023041994" description="Lipoprotein" evidence="7">
    <location>
        <begin position="25"/>
        <end position="272"/>
    </location>
</feature>
<dbReference type="PROSITE" id="PS51318">
    <property type="entry name" value="TAT"/>
    <property type="match status" value="1"/>
</dbReference>
<dbReference type="PANTHER" id="PTHR30429:SF1">
    <property type="entry name" value="D-METHIONINE-BINDING LIPOPROTEIN METQ-RELATED"/>
    <property type="match status" value="1"/>
</dbReference>
<comment type="similarity">
    <text evidence="6">Belongs to the nlpA lipoprotein family.</text>
</comment>
<comment type="subcellular location">
    <subcellularLocation>
        <location evidence="1">Membrane</location>
        <topology evidence="1">Lipid-anchor</topology>
    </subcellularLocation>
</comment>
<gene>
    <name evidence="8" type="ORF">FHP25_27780</name>
</gene>
<comment type="caution">
    <text evidence="8">The sequence shown here is derived from an EMBL/GenBank/DDBJ whole genome shotgun (WGS) entry which is preliminary data.</text>
</comment>
<dbReference type="Gene3D" id="3.40.190.10">
    <property type="entry name" value="Periplasmic binding protein-like II"/>
    <property type="match status" value="2"/>
</dbReference>
<dbReference type="EMBL" id="VDUZ01000037">
    <property type="protein sequence ID" value="TXL72033.1"/>
    <property type="molecule type" value="Genomic_DNA"/>
</dbReference>
<dbReference type="Pfam" id="PF03180">
    <property type="entry name" value="Lipoprotein_9"/>
    <property type="match status" value="1"/>
</dbReference>
<dbReference type="OrthoDB" id="9812878at2"/>
<evidence type="ECO:0000313" key="8">
    <source>
        <dbReference type="EMBL" id="TXL72033.1"/>
    </source>
</evidence>
<dbReference type="SUPFAM" id="SSF53850">
    <property type="entry name" value="Periplasmic binding protein-like II"/>
    <property type="match status" value="1"/>
</dbReference>
<organism evidence="8 9">
    <name type="scientific">Vineibacter terrae</name>
    <dbReference type="NCBI Taxonomy" id="2586908"/>
    <lineage>
        <taxon>Bacteria</taxon>
        <taxon>Pseudomonadati</taxon>
        <taxon>Pseudomonadota</taxon>
        <taxon>Alphaproteobacteria</taxon>
        <taxon>Hyphomicrobiales</taxon>
        <taxon>Vineibacter</taxon>
    </lineage>
</organism>
<dbReference type="PIRSF" id="PIRSF002854">
    <property type="entry name" value="MetQ"/>
    <property type="match status" value="1"/>
</dbReference>
<dbReference type="NCBIfam" id="TIGR00363">
    <property type="entry name" value="MetQ/NlpA family lipoprotein"/>
    <property type="match status" value="1"/>
</dbReference>
<dbReference type="RefSeq" id="WP_147850252.1">
    <property type="nucleotide sequence ID" value="NZ_VDUZ01000037.1"/>
</dbReference>
<dbReference type="CDD" id="cd13598">
    <property type="entry name" value="PBP2_lipoprotein_IlpA_like"/>
    <property type="match status" value="1"/>
</dbReference>
<dbReference type="InterPro" id="IPR006311">
    <property type="entry name" value="TAT_signal"/>
</dbReference>
<accession>A0A5C8PEH1</accession>
<evidence type="ECO:0000313" key="9">
    <source>
        <dbReference type="Proteomes" id="UP000321638"/>
    </source>
</evidence>
<evidence type="ECO:0000256" key="6">
    <source>
        <dbReference type="PIRNR" id="PIRNR002854"/>
    </source>
</evidence>
<evidence type="ECO:0000256" key="3">
    <source>
        <dbReference type="ARBA" id="ARBA00023136"/>
    </source>
</evidence>
<sequence>MSIPLSRRHIARLTLGLAAAAALPATLRAQTALKPIKVGVLAGPQTPVMEIVKANAAREGLQIQIVEFTDIVQPNEALAAGDIDANSFQHIPLLEQQSKDRGYKFTVVGHTLLAPVGVYSKKIKSLADLPPGGKIAIPSDPSSAGRSLQLLQKEGVLKLKPGAGMLASPMTDIAENPRKVRIVELPAPQLPRALDDVDAAIISTIFAVPAGLQPGRDSIALEGTDSPYVNVIVVRTADKDRPEFAKLVAAYRSPEVKKYLLDTFKGAVLPSW</sequence>
<dbReference type="InterPro" id="IPR004872">
    <property type="entry name" value="Lipoprotein_NlpA"/>
</dbReference>
<feature type="signal peptide" evidence="7">
    <location>
        <begin position="1"/>
        <end position="24"/>
    </location>
</feature>